<reference evidence="1" key="1">
    <citation type="journal article" date="2023" name="Mol. Phylogenet. Evol.">
        <title>Genome-scale phylogeny and comparative genomics of the fungal order Sordariales.</title>
        <authorList>
            <person name="Hensen N."/>
            <person name="Bonometti L."/>
            <person name="Westerberg I."/>
            <person name="Brannstrom I.O."/>
            <person name="Guillou S."/>
            <person name="Cros-Aarteil S."/>
            <person name="Calhoun S."/>
            <person name="Haridas S."/>
            <person name="Kuo A."/>
            <person name="Mondo S."/>
            <person name="Pangilinan J."/>
            <person name="Riley R."/>
            <person name="LaButti K."/>
            <person name="Andreopoulos B."/>
            <person name="Lipzen A."/>
            <person name="Chen C."/>
            <person name="Yan M."/>
            <person name="Daum C."/>
            <person name="Ng V."/>
            <person name="Clum A."/>
            <person name="Steindorff A."/>
            <person name="Ohm R.A."/>
            <person name="Martin F."/>
            <person name="Silar P."/>
            <person name="Natvig D.O."/>
            <person name="Lalanne C."/>
            <person name="Gautier V."/>
            <person name="Ament-Velasquez S.L."/>
            <person name="Kruys A."/>
            <person name="Hutchinson M.I."/>
            <person name="Powell A.J."/>
            <person name="Barry K."/>
            <person name="Miller A.N."/>
            <person name="Grigoriev I.V."/>
            <person name="Debuchy R."/>
            <person name="Gladieux P."/>
            <person name="Hiltunen Thoren M."/>
            <person name="Johannesson H."/>
        </authorList>
    </citation>
    <scope>NUCLEOTIDE SEQUENCE</scope>
    <source>
        <strain evidence="1">CBS 955.72</strain>
    </source>
</reference>
<sequence length="66" mass="7609">MRGHEAMAGYALQNLKEGKKAFVDFTGVNENFKDFCDNVQVPSNTINWTFEKRYHKGTPDELVVRD</sequence>
<dbReference type="Proteomes" id="UP001275084">
    <property type="component" value="Unassembled WGS sequence"/>
</dbReference>
<accession>A0AAJ0MA45</accession>
<evidence type="ECO:0000313" key="1">
    <source>
        <dbReference type="EMBL" id="KAK3344505.1"/>
    </source>
</evidence>
<keyword evidence="2" id="KW-1185">Reference proteome</keyword>
<dbReference type="Pfam" id="PF18647">
    <property type="entry name" value="Fungal_lectin_2"/>
    <property type="match status" value="1"/>
</dbReference>
<dbReference type="EMBL" id="JAUIQD010000007">
    <property type="protein sequence ID" value="KAK3344505.1"/>
    <property type="molecule type" value="Genomic_DNA"/>
</dbReference>
<organism evidence="1 2">
    <name type="scientific">Lasiosphaeria hispida</name>
    <dbReference type="NCBI Taxonomy" id="260671"/>
    <lineage>
        <taxon>Eukaryota</taxon>
        <taxon>Fungi</taxon>
        <taxon>Dikarya</taxon>
        <taxon>Ascomycota</taxon>
        <taxon>Pezizomycotina</taxon>
        <taxon>Sordariomycetes</taxon>
        <taxon>Sordariomycetidae</taxon>
        <taxon>Sordariales</taxon>
        <taxon>Lasiosphaeriaceae</taxon>
        <taxon>Lasiosphaeria</taxon>
    </lineage>
</organism>
<protein>
    <submittedName>
        <fullName evidence="1">Uncharacterized protein</fullName>
    </submittedName>
</protein>
<proteinExistence type="predicted"/>
<reference evidence="1" key="2">
    <citation type="submission" date="2023-06" db="EMBL/GenBank/DDBJ databases">
        <authorList>
            <consortium name="Lawrence Berkeley National Laboratory"/>
            <person name="Haridas S."/>
            <person name="Hensen N."/>
            <person name="Bonometti L."/>
            <person name="Westerberg I."/>
            <person name="Brannstrom I.O."/>
            <person name="Guillou S."/>
            <person name="Cros-Aarteil S."/>
            <person name="Calhoun S."/>
            <person name="Kuo A."/>
            <person name="Mondo S."/>
            <person name="Pangilinan J."/>
            <person name="Riley R."/>
            <person name="Labutti K."/>
            <person name="Andreopoulos B."/>
            <person name="Lipzen A."/>
            <person name="Chen C."/>
            <person name="Yanf M."/>
            <person name="Daum C."/>
            <person name="Ng V."/>
            <person name="Clum A."/>
            <person name="Steindorff A."/>
            <person name="Ohm R."/>
            <person name="Martin F."/>
            <person name="Silar P."/>
            <person name="Natvig D."/>
            <person name="Lalanne C."/>
            <person name="Gautier V."/>
            <person name="Ament-Velasquez S.L."/>
            <person name="Kruys A."/>
            <person name="Hutchinson M.I."/>
            <person name="Powell A.J."/>
            <person name="Barry K."/>
            <person name="Miller A.N."/>
            <person name="Grigoriev I.V."/>
            <person name="Debuchy R."/>
            <person name="Gladieux P."/>
            <person name="Thoren M.H."/>
            <person name="Johannesson H."/>
        </authorList>
    </citation>
    <scope>NUCLEOTIDE SEQUENCE</scope>
    <source>
        <strain evidence="1">CBS 955.72</strain>
    </source>
</reference>
<evidence type="ECO:0000313" key="2">
    <source>
        <dbReference type="Proteomes" id="UP001275084"/>
    </source>
</evidence>
<dbReference type="AlphaFoldDB" id="A0AAJ0MA45"/>
<comment type="caution">
    <text evidence="1">The sequence shown here is derived from an EMBL/GenBank/DDBJ whole genome shotgun (WGS) entry which is preliminary data.</text>
</comment>
<name>A0AAJ0MA45_9PEZI</name>
<gene>
    <name evidence="1" type="ORF">B0T25DRAFT_573437</name>
</gene>